<evidence type="ECO:0000256" key="2">
    <source>
        <dbReference type="ARBA" id="ARBA00022801"/>
    </source>
</evidence>
<keyword evidence="13" id="KW-1185">Reference proteome</keyword>
<evidence type="ECO:0000256" key="3">
    <source>
        <dbReference type="ARBA" id="ARBA00023001"/>
    </source>
</evidence>
<evidence type="ECO:0000313" key="13">
    <source>
        <dbReference type="Proteomes" id="UP001499947"/>
    </source>
</evidence>
<comment type="similarity">
    <text evidence="10">Belongs to the glycosyl hydrolase family 6.</text>
</comment>
<organism evidence="12 13">
    <name type="scientific">Streptomyces yatensis</name>
    <dbReference type="NCBI Taxonomy" id="155177"/>
    <lineage>
        <taxon>Bacteria</taxon>
        <taxon>Bacillati</taxon>
        <taxon>Actinomycetota</taxon>
        <taxon>Actinomycetes</taxon>
        <taxon>Kitasatosporales</taxon>
        <taxon>Streptomycetaceae</taxon>
        <taxon>Streptomyces</taxon>
        <taxon>Streptomyces violaceusniger group</taxon>
    </lineage>
</organism>
<dbReference type="PROSITE" id="PS00655">
    <property type="entry name" value="GLYCOSYL_HYDROL_F6_1"/>
    <property type="match status" value="1"/>
</dbReference>
<dbReference type="PRINTS" id="PR00733">
    <property type="entry name" value="GLHYDRLASE6"/>
</dbReference>
<dbReference type="EMBL" id="BAAALR010000005">
    <property type="protein sequence ID" value="GAA1667283.1"/>
    <property type="molecule type" value="Genomic_DNA"/>
</dbReference>
<feature type="region of interest" description="Disordered" evidence="11">
    <location>
        <begin position="255"/>
        <end position="281"/>
    </location>
</feature>
<evidence type="ECO:0000313" key="12">
    <source>
        <dbReference type="EMBL" id="GAA1667283.1"/>
    </source>
</evidence>
<evidence type="ECO:0000256" key="5">
    <source>
        <dbReference type="ARBA" id="ARBA00023277"/>
    </source>
</evidence>
<dbReference type="PROSITE" id="PS00656">
    <property type="entry name" value="GLYCOSYL_HYDROL_F6_2"/>
    <property type="match status" value="1"/>
</dbReference>
<evidence type="ECO:0000256" key="11">
    <source>
        <dbReference type="SAM" id="MobiDB-lite"/>
    </source>
</evidence>
<feature type="active site" description="Proton donor" evidence="9">
    <location>
        <position position="150"/>
    </location>
</feature>
<dbReference type="Pfam" id="PF01341">
    <property type="entry name" value="Glyco_hydro_6"/>
    <property type="match status" value="1"/>
</dbReference>
<dbReference type="PIRSF" id="PIRSF001100">
    <property type="entry name" value="Beta_cellobiohydrolase"/>
    <property type="match status" value="1"/>
</dbReference>
<dbReference type="SUPFAM" id="SSF51989">
    <property type="entry name" value="Glycosyl hydrolases family 6, cellulases"/>
    <property type="match status" value="1"/>
</dbReference>
<dbReference type="InterPro" id="IPR001524">
    <property type="entry name" value="Glyco_hydro_6_CS"/>
</dbReference>
<dbReference type="PANTHER" id="PTHR34876:SF4">
    <property type="entry name" value="1,4-BETA-D-GLUCAN CELLOBIOHYDROLASE C-RELATED"/>
    <property type="match status" value="1"/>
</dbReference>
<keyword evidence="1 10" id="KW-0732">Signal</keyword>
<dbReference type="InterPro" id="IPR016288">
    <property type="entry name" value="Beta_cellobiohydrolase"/>
</dbReference>
<dbReference type="RefSeq" id="WP_211123510.1">
    <property type="nucleotide sequence ID" value="NZ_BAAALR010000005.1"/>
</dbReference>
<keyword evidence="3 10" id="KW-0136">Cellulose degradation</keyword>
<name>A0ABN2G9I0_9ACTN</name>
<evidence type="ECO:0000256" key="8">
    <source>
        <dbReference type="PROSITE-ProRule" id="PRU10056"/>
    </source>
</evidence>
<comment type="caution">
    <text evidence="12">The sequence shown here is derived from an EMBL/GenBank/DDBJ whole genome shotgun (WGS) entry which is preliminary data.</text>
</comment>
<dbReference type="PANTHER" id="PTHR34876">
    <property type="match status" value="1"/>
</dbReference>
<gene>
    <name evidence="12" type="ORF">GCM10009680_03510</name>
</gene>
<dbReference type="Proteomes" id="UP001499947">
    <property type="component" value="Unassembled WGS sequence"/>
</dbReference>
<evidence type="ECO:0000256" key="6">
    <source>
        <dbReference type="ARBA" id="ARBA00023295"/>
    </source>
</evidence>
<proteinExistence type="inferred from homology"/>
<accession>A0ABN2G9I0</accession>
<evidence type="ECO:0000256" key="4">
    <source>
        <dbReference type="ARBA" id="ARBA00023157"/>
    </source>
</evidence>
<evidence type="ECO:0000256" key="9">
    <source>
        <dbReference type="PROSITE-ProRule" id="PRU10057"/>
    </source>
</evidence>
<keyword evidence="4" id="KW-1015">Disulfide bond</keyword>
<dbReference type="Gene3D" id="3.20.20.40">
    <property type="entry name" value="1, 4-beta cellobiohydrolase"/>
    <property type="match status" value="1"/>
</dbReference>
<dbReference type="EC" id="3.2.1.-" evidence="10"/>
<protein>
    <recommendedName>
        <fullName evidence="10">Glucanase</fullName>
        <ecNumber evidence="10">3.2.1.-</ecNumber>
    </recommendedName>
</protein>
<dbReference type="InterPro" id="IPR036434">
    <property type="entry name" value="Beta_cellobiohydrolase_sf"/>
</dbReference>
<evidence type="ECO:0000256" key="7">
    <source>
        <dbReference type="ARBA" id="ARBA00023326"/>
    </source>
</evidence>
<sequence length="319" mass="32862">MRITTRALAAAGLAVAFLIGAAHTPRAVAGELPGATRFFNDPDSLVNKWVAANPGDSRQPRIASRLASQPQALWFSRYSPTTVTADVRKVTSAASAKGQTPVLVSYQIPNRDCGGASAGGAPDLASYDAWVRAFAAGLGSGPAIVILEPDSIALINCLSSAELSGRYASLARAATAIHGANPNARVYFDAGHSAWNSAAVQASRLRSAGVLTSGDGIYSNVSNFRRTADEVAFTKSVLAQLGTSSGLTAVIDTSRNGNGPAPDNTWCDPHGRKVGENPTANTGDPAIDAYLWIKPPGELDGCAGAAGTFSPDYAYELAG</sequence>
<feature type="active site" evidence="8">
    <location>
        <position position="112"/>
    </location>
</feature>
<evidence type="ECO:0000256" key="1">
    <source>
        <dbReference type="ARBA" id="ARBA00022729"/>
    </source>
</evidence>
<evidence type="ECO:0000256" key="10">
    <source>
        <dbReference type="RuleBase" id="RU361186"/>
    </source>
</evidence>
<feature type="signal peptide" evidence="10">
    <location>
        <begin position="1"/>
        <end position="29"/>
    </location>
</feature>
<feature type="chain" id="PRO_5044967898" description="Glucanase" evidence="10">
    <location>
        <begin position="30"/>
        <end position="319"/>
    </location>
</feature>
<keyword evidence="7 10" id="KW-0624">Polysaccharide degradation</keyword>
<reference evidence="12 13" key="1">
    <citation type="journal article" date="2019" name="Int. J. Syst. Evol. Microbiol.">
        <title>The Global Catalogue of Microorganisms (GCM) 10K type strain sequencing project: providing services to taxonomists for standard genome sequencing and annotation.</title>
        <authorList>
            <consortium name="The Broad Institute Genomics Platform"/>
            <consortium name="The Broad Institute Genome Sequencing Center for Infectious Disease"/>
            <person name="Wu L."/>
            <person name="Ma J."/>
        </authorList>
    </citation>
    <scope>NUCLEOTIDE SEQUENCE [LARGE SCALE GENOMIC DNA]</scope>
    <source>
        <strain evidence="12 13">JCM 13244</strain>
    </source>
</reference>
<keyword evidence="6 10" id="KW-0326">Glycosidase</keyword>
<keyword evidence="5 10" id="KW-0119">Carbohydrate metabolism</keyword>
<keyword evidence="2 10" id="KW-0378">Hydrolase</keyword>